<sequence length="95" mass="10830">MRARVLFTTNADSRRKRVSETFSLLAMTKLFTQNLYAKRRANKSIRWRQGNDSFILLCVKPNFSEAVSRHVISNVAFTNVAANTPIDELSILTPL</sequence>
<reference evidence="1" key="1">
    <citation type="submission" date="2020-02" db="EMBL/GenBank/DDBJ databases">
        <authorList>
            <person name="Meier V. D."/>
        </authorList>
    </citation>
    <scope>NUCLEOTIDE SEQUENCE</scope>
    <source>
        <strain evidence="1">AVDCRST_MAG74</strain>
    </source>
</reference>
<name>A0A6J4PD72_9BACT</name>
<gene>
    <name evidence="1" type="ORF">AVDCRST_MAG74-2223</name>
</gene>
<organism evidence="1">
    <name type="scientific">uncultured Pyrinomonadaceae bacterium</name>
    <dbReference type="NCBI Taxonomy" id="2283094"/>
    <lineage>
        <taxon>Bacteria</taxon>
        <taxon>Pseudomonadati</taxon>
        <taxon>Acidobacteriota</taxon>
        <taxon>Blastocatellia</taxon>
        <taxon>Blastocatellales</taxon>
        <taxon>Pyrinomonadaceae</taxon>
        <taxon>environmental samples</taxon>
    </lineage>
</organism>
<dbReference type="EMBL" id="CADCUR010000207">
    <property type="protein sequence ID" value="CAA9410639.1"/>
    <property type="molecule type" value="Genomic_DNA"/>
</dbReference>
<accession>A0A6J4PD72</accession>
<dbReference type="AlphaFoldDB" id="A0A6J4PD72"/>
<protein>
    <submittedName>
        <fullName evidence="1">Uncharacterized protein</fullName>
    </submittedName>
</protein>
<evidence type="ECO:0000313" key="1">
    <source>
        <dbReference type="EMBL" id="CAA9410639.1"/>
    </source>
</evidence>
<proteinExistence type="predicted"/>